<evidence type="ECO:0000256" key="3">
    <source>
        <dbReference type="ARBA" id="ARBA00004922"/>
    </source>
</evidence>
<dbReference type="EC" id="2.4.1.117" evidence="5"/>
<comment type="pathway">
    <text evidence="3">Protein modification; protein glycosylation.</text>
</comment>
<evidence type="ECO:0000256" key="1">
    <source>
        <dbReference type="ARBA" id="ARBA00004141"/>
    </source>
</evidence>
<dbReference type="GO" id="GO:0006487">
    <property type="term" value="P:protein N-linked glycosylation"/>
    <property type="evidence" value="ECO:0007669"/>
    <property type="project" value="TreeGrafter"/>
</dbReference>
<accession>A0A2K8PIT8</accession>
<dbReference type="GeneID" id="49384760"/>
<dbReference type="InterPro" id="IPR007267">
    <property type="entry name" value="GtrA_DPMS_TM"/>
</dbReference>
<dbReference type="InterPro" id="IPR001173">
    <property type="entry name" value="Glyco_trans_2-like"/>
</dbReference>
<dbReference type="AlphaFoldDB" id="A0A2K8PIT8"/>
<dbReference type="CDD" id="cd04188">
    <property type="entry name" value="DPG_synthase"/>
    <property type="match status" value="1"/>
</dbReference>
<evidence type="ECO:0000256" key="6">
    <source>
        <dbReference type="ARBA" id="ARBA00022676"/>
    </source>
</evidence>
<dbReference type="GO" id="GO:0016020">
    <property type="term" value="C:membrane"/>
    <property type="evidence" value="ECO:0007669"/>
    <property type="project" value="UniProtKB-SubCell"/>
</dbReference>
<evidence type="ECO:0000256" key="8">
    <source>
        <dbReference type="ARBA" id="ARBA00022692"/>
    </source>
</evidence>
<keyword evidence="12" id="KW-0472">Membrane</keyword>
<dbReference type="PANTHER" id="PTHR10859">
    <property type="entry name" value="GLYCOSYL TRANSFERASE"/>
    <property type="match status" value="1"/>
</dbReference>
<dbReference type="Pfam" id="PF00535">
    <property type="entry name" value="Glycos_transf_2"/>
    <property type="match status" value="1"/>
</dbReference>
<keyword evidence="7 14" id="KW-0808">Transferase</keyword>
<dbReference type="SUPFAM" id="SSF53448">
    <property type="entry name" value="Nucleotide-diphospho-sugar transferases"/>
    <property type="match status" value="1"/>
</dbReference>
<dbReference type="Proteomes" id="UP000231791">
    <property type="component" value="Chromosome"/>
</dbReference>
<dbReference type="Pfam" id="PF04138">
    <property type="entry name" value="GtrA_DPMS_TM"/>
    <property type="match status" value="1"/>
</dbReference>
<keyword evidence="6" id="KW-0328">Glycosyltransferase</keyword>
<keyword evidence="10" id="KW-0735">Signal-anchor</keyword>
<proteinExistence type="inferred from homology"/>
<evidence type="ECO:0000256" key="13">
    <source>
        <dbReference type="ARBA" id="ARBA00045097"/>
    </source>
</evidence>
<keyword evidence="11" id="KW-1133">Transmembrane helix</keyword>
<dbReference type="PANTHER" id="PTHR10859:SF91">
    <property type="entry name" value="DOLICHYL-PHOSPHATE BETA-GLUCOSYLTRANSFERASE"/>
    <property type="match status" value="1"/>
</dbReference>
<dbReference type="KEGG" id="slx:SLAV_18625"/>
<dbReference type="GO" id="GO:0004581">
    <property type="term" value="F:dolichyl-phosphate beta-glucosyltransferase activity"/>
    <property type="evidence" value="ECO:0007669"/>
    <property type="project" value="UniProtKB-EC"/>
</dbReference>
<keyword evidence="15" id="KW-1185">Reference proteome</keyword>
<dbReference type="EMBL" id="CP024985">
    <property type="protein sequence ID" value="ATZ25555.1"/>
    <property type="molecule type" value="Genomic_DNA"/>
</dbReference>
<evidence type="ECO:0000256" key="4">
    <source>
        <dbReference type="ARBA" id="ARBA00006739"/>
    </source>
</evidence>
<keyword evidence="8" id="KW-0812">Transmembrane</keyword>
<evidence type="ECO:0000256" key="10">
    <source>
        <dbReference type="ARBA" id="ARBA00022968"/>
    </source>
</evidence>
<comment type="subcellular location">
    <subcellularLocation>
        <location evidence="2">Endoplasmic reticulum membrane</location>
        <topology evidence="2">Single-pass membrane protein</topology>
    </subcellularLocation>
    <subcellularLocation>
        <location evidence="1">Membrane</location>
        <topology evidence="1">Multi-pass membrane protein</topology>
    </subcellularLocation>
</comment>
<comment type="similarity">
    <text evidence="4">Belongs to the glycosyltransferase 2 family.</text>
</comment>
<name>A0A2K8PIT8_STRLA</name>
<evidence type="ECO:0000256" key="12">
    <source>
        <dbReference type="ARBA" id="ARBA00023136"/>
    </source>
</evidence>
<organism evidence="14 15">
    <name type="scientific">Streptomyces lavendulae subsp. lavendulae</name>
    <dbReference type="NCBI Taxonomy" id="58340"/>
    <lineage>
        <taxon>Bacteria</taxon>
        <taxon>Bacillati</taxon>
        <taxon>Actinomycetota</taxon>
        <taxon>Actinomycetes</taxon>
        <taxon>Kitasatosporales</taxon>
        <taxon>Streptomycetaceae</taxon>
        <taxon>Streptomyces</taxon>
    </lineage>
</organism>
<dbReference type="InterPro" id="IPR029044">
    <property type="entry name" value="Nucleotide-diphossugar_trans"/>
</dbReference>
<evidence type="ECO:0000256" key="2">
    <source>
        <dbReference type="ARBA" id="ARBA00004389"/>
    </source>
</evidence>
<reference evidence="14 15" key="1">
    <citation type="submission" date="2017-11" db="EMBL/GenBank/DDBJ databases">
        <title>Complete genome sequence of Streptomyces lavendulae subsp. lavendulae CCM 3239 (formerly 'Streptomyces aureofaciens CCM 3239'), the producer of the angucycline-type antibiotic auricin.</title>
        <authorList>
            <person name="Busche T."/>
            <person name="Novakova R."/>
            <person name="Al'Dilaimi A."/>
            <person name="Homerova D."/>
            <person name="Feckova L."/>
            <person name="Rezuchova B."/>
            <person name="Mingyar E."/>
            <person name="Csolleiova D."/>
            <person name="Bekeova C."/>
            <person name="Winkler A."/>
            <person name="Sevcikova B."/>
            <person name="Kalinowski J."/>
            <person name="Kormanec J."/>
            <person name="Ruckert C."/>
        </authorList>
    </citation>
    <scope>NUCLEOTIDE SEQUENCE [LARGE SCALE GENOMIC DNA]</scope>
    <source>
        <strain evidence="14 15">CCM 3239</strain>
    </source>
</reference>
<evidence type="ECO:0000313" key="15">
    <source>
        <dbReference type="Proteomes" id="UP000231791"/>
    </source>
</evidence>
<protein>
    <recommendedName>
        <fullName evidence="5">dolichyl-phosphate beta-glucosyltransferase</fullName>
        <ecNumber evidence="5">2.4.1.117</ecNumber>
    </recommendedName>
</protein>
<keyword evidence="9" id="KW-0256">Endoplasmic reticulum</keyword>
<gene>
    <name evidence="14" type="ORF">SLAV_18625</name>
</gene>
<dbReference type="OrthoDB" id="2369748at2"/>
<dbReference type="FunFam" id="3.90.550.10:FF:000131">
    <property type="entry name" value="Glycosyl transferase"/>
    <property type="match status" value="1"/>
</dbReference>
<dbReference type="InterPro" id="IPR035518">
    <property type="entry name" value="DPG_synthase"/>
</dbReference>
<dbReference type="RefSeq" id="WP_051840245.1">
    <property type="nucleotide sequence ID" value="NZ_CP024985.1"/>
</dbReference>
<evidence type="ECO:0000256" key="9">
    <source>
        <dbReference type="ARBA" id="ARBA00022824"/>
    </source>
</evidence>
<dbReference type="Gene3D" id="3.90.550.10">
    <property type="entry name" value="Spore Coat Polysaccharide Biosynthesis Protein SpsA, Chain A"/>
    <property type="match status" value="1"/>
</dbReference>
<comment type="catalytic activity">
    <reaction evidence="13">
        <text>a di-trans,poly-cis-dolichyl phosphate + UDP-alpha-D-glucose = a di-trans,poly-cis-dolichyl beta-D-glucosyl phosphate + UDP</text>
        <dbReference type="Rhea" id="RHEA:15401"/>
        <dbReference type="Rhea" id="RHEA-COMP:19498"/>
        <dbReference type="Rhea" id="RHEA-COMP:19502"/>
        <dbReference type="ChEBI" id="CHEBI:57525"/>
        <dbReference type="ChEBI" id="CHEBI:57683"/>
        <dbReference type="ChEBI" id="CHEBI:58223"/>
        <dbReference type="ChEBI" id="CHEBI:58885"/>
        <dbReference type="EC" id="2.4.1.117"/>
    </reaction>
    <physiologicalReaction direction="left-to-right" evidence="13">
        <dbReference type="Rhea" id="RHEA:15402"/>
    </physiologicalReaction>
</comment>
<evidence type="ECO:0000313" key="14">
    <source>
        <dbReference type="EMBL" id="ATZ25555.1"/>
    </source>
</evidence>
<evidence type="ECO:0000256" key="5">
    <source>
        <dbReference type="ARBA" id="ARBA00012583"/>
    </source>
</evidence>
<evidence type="ECO:0000256" key="7">
    <source>
        <dbReference type="ARBA" id="ARBA00022679"/>
    </source>
</evidence>
<dbReference type="GO" id="GO:0000271">
    <property type="term" value="P:polysaccharide biosynthetic process"/>
    <property type="evidence" value="ECO:0007669"/>
    <property type="project" value="InterPro"/>
</dbReference>
<evidence type="ECO:0000256" key="11">
    <source>
        <dbReference type="ARBA" id="ARBA00022989"/>
    </source>
</evidence>
<sequence>MSTDASPGALPARAPLALRPGVPVLDVVIPVFNEEEDLGPCVRRLHAHLTRTFPYPFRITVADNASTDRTPEVAADLVRGLAEVRSTRLEEKGRGRALRTVWSRSEAPVLAYMDVDLSTDLNAVLPLVAPLISGHSDLAIGTRLARSSRVVRGAKREFVSRAYNLLLRSSLAARFSDAQCGFKAIRREVAERLLPLVEDSGWFFDTELLVLAERAGLRIHEVPVDWVDDPDSSVHLVRTAAEDLKGVWRVGRALAVGALPLDRLARPFGDDPRDRGALPGVPRGLARQLLGFCAVGVLSTLLYLLLYSALREAAGPQAANAAALLLCAVANTAANRRLTFGVRGRARAVRHQAQGLVVFAIGLALTSGSLAALGAATAEPAHGTELAVLITANLAATVLRFLLFRAWVFPEPREGTPTIPTTTEEGP</sequence>